<accession>A0A0G0GK20</accession>
<organism evidence="1 2">
    <name type="scientific">Candidatus Nomurabacteria bacterium GW2011_GWA1_37_20</name>
    <dbReference type="NCBI Taxonomy" id="1618729"/>
    <lineage>
        <taxon>Bacteria</taxon>
        <taxon>Candidatus Nomuraibacteriota</taxon>
    </lineage>
</organism>
<protein>
    <submittedName>
        <fullName evidence="1">Recombinase</fullName>
    </submittedName>
</protein>
<evidence type="ECO:0000313" key="1">
    <source>
        <dbReference type="EMBL" id="KKQ31458.1"/>
    </source>
</evidence>
<dbReference type="Proteomes" id="UP000034701">
    <property type="component" value="Unassembled WGS sequence"/>
</dbReference>
<reference evidence="1 2" key="1">
    <citation type="journal article" date="2015" name="Nature">
        <title>rRNA introns, odd ribosomes, and small enigmatic genomes across a large radiation of phyla.</title>
        <authorList>
            <person name="Brown C.T."/>
            <person name="Hug L.A."/>
            <person name="Thomas B.C."/>
            <person name="Sharon I."/>
            <person name="Castelle C.J."/>
            <person name="Singh A."/>
            <person name="Wilkins M.J."/>
            <person name="Williams K.H."/>
            <person name="Banfield J.F."/>
        </authorList>
    </citation>
    <scope>NUCLEOTIDE SEQUENCE [LARGE SCALE GENOMIC DNA]</scope>
</reference>
<comment type="caution">
    <text evidence="1">The sequence shown here is derived from an EMBL/GenBank/DDBJ whole genome shotgun (WGS) entry which is preliminary data.</text>
</comment>
<dbReference type="EMBL" id="LBTA01000043">
    <property type="protein sequence ID" value="KKQ31458.1"/>
    <property type="molecule type" value="Genomic_DNA"/>
</dbReference>
<sequence>MLFSMTLFYFFLEENVSRIWGTPQNLKNEVGACEEKLDTLLDAHLEKTITGEEYTAKKNKILARKIDIEQKLKDFERKGNRWLERTRNFILAAHQANSVALGDNFSEKKNYLEKVGSNPQLAERAVSVSFRNDWQILAEFNAERRSREATFQSYPCWLGDLESNQDSRLQRPLSYR</sequence>
<proteinExistence type="predicted"/>
<dbReference type="AlphaFoldDB" id="A0A0G0GK20"/>
<name>A0A0G0GK20_9BACT</name>
<evidence type="ECO:0000313" key="2">
    <source>
        <dbReference type="Proteomes" id="UP000034701"/>
    </source>
</evidence>
<gene>
    <name evidence="1" type="ORF">US45_C0043G0011</name>
</gene>